<name>A0A2I4DXY3_JUGRE</name>
<reference evidence="3" key="1">
    <citation type="submission" date="2025-08" db="UniProtKB">
        <authorList>
            <consortium name="RefSeq"/>
        </authorList>
    </citation>
    <scope>IDENTIFICATION</scope>
    <source>
        <tissue evidence="3">Leaves</tissue>
    </source>
</reference>
<feature type="compositionally biased region" description="Basic and acidic residues" evidence="1">
    <location>
        <begin position="179"/>
        <end position="192"/>
    </location>
</feature>
<dbReference type="PANTHER" id="PTHR33448:SF3">
    <property type="entry name" value="OS09G0370000 PROTEIN"/>
    <property type="match status" value="1"/>
</dbReference>
<accession>A0A2I4DXY3</accession>
<evidence type="ECO:0000313" key="2">
    <source>
        <dbReference type="Proteomes" id="UP000235220"/>
    </source>
</evidence>
<keyword evidence="2" id="KW-1185">Reference proteome</keyword>
<feature type="compositionally biased region" description="Basic residues" evidence="1">
    <location>
        <begin position="42"/>
        <end position="59"/>
    </location>
</feature>
<feature type="compositionally biased region" description="Acidic residues" evidence="1">
    <location>
        <begin position="258"/>
        <end position="272"/>
    </location>
</feature>
<feature type="compositionally biased region" description="Acidic residues" evidence="1">
    <location>
        <begin position="164"/>
        <end position="177"/>
    </location>
</feature>
<feature type="region of interest" description="Disordered" evidence="1">
    <location>
        <begin position="34"/>
        <end position="67"/>
    </location>
</feature>
<dbReference type="GeneID" id="108984494"/>
<gene>
    <name evidence="3" type="primary">LOC108984494</name>
</gene>
<dbReference type="STRING" id="51240.A0A2I4DXY3"/>
<evidence type="ECO:0000256" key="1">
    <source>
        <dbReference type="SAM" id="MobiDB-lite"/>
    </source>
</evidence>
<evidence type="ECO:0000313" key="3">
    <source>
        <dbReference type="RefSeq" id="XP_018812021.1"/>
    </source>
</evidence>
<dbReference type="KEGG" id="jre:108984494"/>
<dbReference type="Proteomes" id="UP000235220">
    <property type="component" value="Chromosome 11"/>
</dbReference>
<sequence>MKGREAKAAPSADLLVCFPSRAHLTLMPKPICSPARHSEPNKRHHSHHHHHHHHLKKASTRGGGQASPLLWAKTKPMGSEISEPTSPKVTCAGQIKVRPKTSSCKSWQSVMEEIERIHNNRKHKKRPSWVEALGLKKDIMQFLTCLRSIRFDFRCFGSFPESDITTEDEDDEEEIGECQDNHLGTERSDGNETSRTAFSKWFMVLQENQNNKLCKQEKRETKKTYDDESIAASAAPPPNALLLMRCRSAPAKGWLVEKEDEEEEGEEDEDEEGTGKEVRKAKSLKCLMEEEKRTKKENMVVMKYDTDFYKISSDIAKETWVGGGMRDPFSRSRSWKR</sequence>
<feature type="region of interest" description="Disordered" evidence="1">
    <location>
        <begin position="256"/>
        <end position="282"/>
    </location>
</feature>
<dbReference type="FunCoup" id="A0A2I4DXY3">
    <property type="interactions" value="821"/>
</dbReference>
<dbReference type="AlphaFoldDB" id="A0A2I4DXY3"/>
<dbReference type="RefSeq" id="XP_018812021.1">
    <property type="nucleotide sequence ID" value="XM_018956476.2"/>
</dbReference>
<organism evidence="2 3">
    <name type="scientific">Juglans regia</name>
    <name type="common">English walnut</name>
    <dbReference type="NCBI Taxonomy" id="51240"/>
    <lineage>
        <taxon>Eukaryota</taxon>
        <taxon>Viridiplantae</taxon>
        <taxon>Streptophyta</taxon>
        <taxon>Embryophyta</taxon>
        <taxon>Tracheophyta</taxon>
        <taxon>Spermatophyta</taxon>
        <taxon>Magnoliopsida</taxon>
        <taxon>eudicotyledons</taxon>
        <taxon>Gunneridae</taxon>
        <taxon>Pentapetalae</taxon>
        <taxon>rosids</taxon>
        <taxon>fabids</taxon>
        <taxon>Fagales</taxon>
        <taxon>Juglandaceae</taxon>
        <taxon>Juglans</taxon>
    </lineage>
</organism>
<feature type="region of interest" description="Disordered" evidence="1">
    <location>
        <begin position="163"/>
        <end position="192"/>
    </location>
</feature>
<protein>
    <submittedName>
        <fullName evidence="3">Uncharacterized protein LOC108984494</fullName>
    </submittedName>
</protein>
<dbReference type="Gramene" id="Jr11_23990_p1">
    <property type="protein sequence ID" value="cds.Jr11_23990_p1"/>
    <property type="gene ID" value="Jr11_23990"/>
</dbReference>
<dbReference type="OrthoDB" id="1919674at2759"/>
<dbReference type="PANTHER" id="PTHR33448">
    <property type="entry name" value="CHLOROPLAST PROTEIN HCF243-RELATED"/>
    <property type="match status" value="1"/>
</dbReference>
<proteinExistence type="predicted"/>